<dbReference type="OrthoDB" id="5584028at2759"/>
<feature type="region of interest" description="Disordered" evidence="1">
    <location>
        <begin position="1"/>
        <end position="32"/>
    </location>
</feature>
<dbReference type="Proteomes" id="UP000756921">
    <property type="component" value="Unassembled WGS sequence"/>
</dbReference>
<dbReference type="PANTHER" id="PTHR37852:SF1">
    <property type="entry name" value="HIG1 DOMAIN-CONTAINING PROTEIN"/>
    <property type="match status" value="1"/>
</dbReference>
<evidence type="ECO:0000256" key="1">
    <source>
        <dbReference type="SAM" id="MobiDB-lite"/>
    </source>
</evidence>
<comment type="caution">
    <text evidence="2">The sequence shown here is derived from an EMBL/GenBank/DDBJ whole genome shotgun (WGS) entry which is preliminary data.</text>
</comment>
<keyword evidence="3" id="KW-1185">Reference proteome</keyword>
<gene>
    <name evidence="2" type="ORF">PMIN01_09275</name>
</gene>
<protein>
    <submittedName>
        <fullName evidence="2">Uncharacterized protein</fullName>
    </submittedName>
</protein>
<name>A0A9P6GBD3_9PLEO</name>
<organism evidence="2 3">
    <name type="scientific">Paraphaeosphaeria minitans</name>
    <dbReference type="NCBI Taxonomy" id="565426"/>
    <lineage>
        <taxon>Eukaryota</taxon>
        <taxon>Fungi</taxon>
        <taxon>Dikarya</taxon>
        <taxon>Ascomycota</taxon>
        <taxon>Pezizomycotina</taxon>
        <taxon>Dothideomycetes</taxon>
        <taxon>Pleosporomycetidae</taxon>
        <taxon>Pleosporales</taxon>
        <taxon>Massarineae</taxon>
        <taxon>Didymosphaeriaceae</taxon>
        <taxon>Paraphaeosphaeria</taxon>
    </lineage>
</organism>
<reference evidence="2" key="1">
    <citation type="journal article" date="2020" name="Mol. Plant Microbe Interact.">
        <title>Genome Sequence of the Biocontrol Agent Coniothyrium minitans strain Conio (IMI 134523).</title>
        <authorList>
            <person name="Patel D."/>
            <person name="Shittu T.A."/>
            <person name="Baroncelli R."/>
            <person name="Muthumeenakshi S."/>
            <person name="Osborne T.H."/>
            <person name="Janganan T.K."/>
            <person name="Sreenivasaprasad S."/>
        </authorList>
    </citation>
    <scope>NUCLEOTIDE SEQUENCE</scope>
    <source>
        <strain evidence="2">Conio</strain>
    </source>
</reference>
<sequence>MATAHPDVNTQNDTDTSICEAPPPPTAHSPHRLGMPFDRRLLLATFTSFSCGSMLGYMNTSRLAALRFRAENAHRLPISQPGWYLYHKSKNYYKLKHGITAALRSGVYLAAWTSVFFLVEESIDVFRGTWRAGRTLKDMEGISELDIEKMDTGVEKSRDFLSSMVTGMVTGGLWSAWNKFPVLTAARTIRMGLFAGLGYGLFQDSLTWAKGNIGGVVDDAESWIYRGAKNRQQITETSGELEQQE</sequence>
<evidence type="ECO:0000313" key="3">
    <source>
        <dbReference type="Proteomes" id="UP000756921"/>
    </source>
</evidence>
<dbReference type="EMBL" id="WJXW01000010">
    <property type="protein sequence ID" value="KAF9732417.1"/>
    <property type="molecule type" value="Genomic_DNA"/>
</dbReference>
<dbReference type="AlphaFoldDB" id="A0A9P6GBD3"/>
<feature type="compositionally biased region" description="Polar residues" evidence="1">
    <location>
        <begin position="8"/>
        <end position="17"/>
    </location>
</feature>
<dbReference type="PANTHER" id="PTHR37852">
    <property type="entry name" value="YALI0B21208P"/>
    <property type="match status" value="1"/>
</dbReference>
<evidence type="ECO:0000313" key="2">
    <source>
        <dbReference type="EMBL" id="KAF9732417.1"/>
    </source>
</evidence>
<proteinExistence type="predicted"/>
<accession>A0A9P6GBD3</accession>